<feature type="non-terminal residue" evidence="6">
    <location>
        <position position="275"/>
    </location>
</feature>
<name>A0A6S7H3D9_PARCT</name>
<dbReference type="Gene3D" id="2.10.25.10">
    <property type="entry name" value="Laminin"/>
    <property type="match status" value="2"/>
</dbReference>
<dbReference type="PROSITE" id="PS01186">
    <property type="entry name" value="EGF_2"/>
    <property type="match status" value="1"/>
</dbReference>
<comment type="caution">
    <text evidence="6">The sequence shown here is derived from an EMBL/GenBank/DDBJ whole genome shotgun (WGS) entry which is preliminary data.</text>
</comment>
<dbReference type="OrthoDB" id="283575at2759"/>
<sequence>DICGSDPCLNNGSCLPNIISGYECTCRDGFIGLNCDTDLCASAPCFNNGTCVGIPENYKCNCPFGFAGYDCEILEMMQDFRLNEISLQEFGKSIPVIWEMTSGINVTVNVTYNGIPCCSAGPLTNTTGQCDCLISDPDLFDTDGMVNISATAWNRISGPETKSLDIEVLKKIEDISFAMLTTYAQFGSGVEGAGPNRNIFPAEYPVEFNISYTGGPVATVECSIICSVDSFTNMTEYAFEKSFSSTESQDCDVTLHLQNSIDATGNRHTSCRAPS</sequence>
<evidence type="ECO:0000256" key="1">
    <source>
        <dbReference type="ARBA" id="ARBA00022536"/>
    </source>
</evidence>
<dbReference type="PROSITE" id="PS50026">
    <property type="entry name" value="EGF_3"/>
    <property type="match status" value="2"/>
</dbReference>
<dbReference type="EMBL" id="CACRXK020003034">
    <property type="protein sequence ID" value="CAB3997139.1"/>
    <property type="molecule type" value="Genomic_DNA"/>
</dbReference>
<dbReference type="PROSITE" id="PS00022">
    <property type="entry name" value="EGF_1"/>
    <property type="match status" value="1"/>
</dbReference>
<dbReference type="FunFam" id="2.10.25.10:FF:000066">
    <property type="entry name" value="FAT atypical cadherin 4"/>
    <property type="match status" value="1"/>
</dbReference>
<dbReference type="Proteomes" id="UP001152795">
    <property type="component" value="Unassembled WGS sequence"/>
</dbReference>
<dbReference type="InterPro" id="IPR001881">
    <property type="entry name" value="EGF-like_Ca-bd_dom"/>
</dbReference>
<feature type="disulfide bond" evidence="5">
    <location>
        <begin position="62"/>
        <end position="71"/>
    </location>
</feature>
<keyword evidence="3" id="KW-0677">Repeat</keyword>
<keyword evidence="4 5" id="KW-1015">Disulfide bond</keyword>
<dbReference type="CDD" id="cd00054">
    <property type="entry name" value="EGF_CA"/>
    <property type="match status" value="2"/>
</dbReference>
<reference evidence="6" key="1">
    <citation type="submission" date="2020-04" db="EMBL/GenBank/DDBJ databases">
        <authorList>
            <person name="Alioto T."/>
            <person name="Alioto T."/>
            <person name="Gomez Garrido J."/>
        </authorList>
    </citation>
    <scope>NUCLEOTIDE SEQUENCE</scope>
    <source>
        <strain evidence="6">A484AB</strain>
    </source>
</reference>
<protein>
    <submittedName>
        <fullName evidence="6">Neurogenic locus notch homolog 1</fullName>
    </submittedName>
</protein>
<keyword evidence="2" id="KW-0732">Signal</keyword>
<dbReference type="SUPFAM" id="SSF57196">
    <property type="entry name" value="EGF/Laminin"/>
    <property type="match status" value="2"/>
</dbReference>
<comment type="caution">
    <text evidence="5">Lacks conserved residue(s) required for the propagation of feature annotation.</text>
</comment>
<keyword evidence="7" id="KW-1185">Reference proteome</keyword>
<dbReference type="InterPro" id="IPR000742">
    <property type="entry name" value="EGF"/>
</dbReference>
<accession>A0A6S7H3D9</accession>
<evidence type="ECO:0000256" key="2">
    <source>
        <dbReference type="ARBA" id="ARBA00022729"/>
    </source>
</evidence>
<dbReference type="Pfam" id="PF00008">
    <property type="entry name" value="EGF"/>
    <property type="match status" value="2"/>
</dbReference>
<dbReference type="GO" id="GO:0005509">
    <property type="term" value="F:calcium ion binding"/>
    <property type="evidence" value="ECO:0007669"/>
    <property type="project" value="InterPro"/>
</dbReference>
<evidence type="ECO:0000256" key="5">
    <source>
        <dbReference type="PROSITE-ProRule" id="PRU00076"/>
    </source>
</evidence>
<keyword evidence="1 5" id="KW-0245">EGF-like domain</keyword>
<evidence type="ECO:0000313" key="7">
    <source>
        <dbReference type="Proteomes" id="UP001152795"/>
    </source>
</evidence>
<dbReference type="AlphaFoldDB" id="A0A6S7H3D9"/>
<evidence type="ECO:0000313" key="6">
    <source>
        <dbReference type="EMBL" id="CAB3997139.1"/>
    </source>
</evidence>
<dbReference type="SMART" id="SM00181">
    <property type="entry name" value="EGF"/>
    <property type="match status" value="2"/>
</dbReference>
<evidence type="ECO:0000256" key="4">
    <source>
        <dbReference type="ARBA" id="ARBA00023157"/>
    </source>
</evidence>
<organism evidence="6 7">
    <name type="scientific">Paramuricea clavata</name>
    <name type="common">Red gorgonian</name>
    <name type="synonym">Violescent sea-whip</name>
    <dbReference type="NCBI Taxonomy" id="317549"/>
    <lineage>
        <taxon>Eukaryota</taxon>
        <taxon>Metazoa</taxon>
        <taxon>Cnidaria</taxon>
        <taxon>Anthozoa</taxon>
        <taxon>Octocorallia</taxon>
        <taxon>Malacalcyonacea</taxon>
        <taxon>Plexauridae</taxon>
        <taxon>Paramuricea</taxon>
    </lineage>
</organism>
<gene>
    <name evidence="6" type="ORF">PACLA_8A064389</name>
</gene>
<dbReference type="SMART" id="SM00179">
    <property type="entry name" value="EGF_CA"/>
    <property type="match status" value="2"/>
</dbReference>
<dbReference type="PANTHER" id="PTHR24049">
    <property type="entry name" value="CRUMBS FAMILY MEMBER"/>
    <property type="match status" value="1"/>
</dbReference>
<dbReference type="InterPro" id="IPR051022">
    <property type="entry name" value="Notch_Cell-Fate_Det"/>
</dbReference>
<evidence type="ECO:0000256" key="3">
    <source>
        <dbReference type="ARBA" id="ARBA00022737"/>
    </source>
</evidence>
<proteinExistence type="predicted"/>